<accession>A0A9P6GQ90</accession>
<dbReference type="OrthoDB" id="10254945at2759"/>
<proteinExistence type="predicted"/>
<dbReference type="Proteomes" id="UP000756921">
    <property type="component" value="Unassembled WGS sequence"/>
</dbReference>
<dbReference type="EMBL" id="WJXW01000003">
    <property type="protein sequence ID" value="KAF9738530.1"/>
    <property type="molecule type" value="Genomic_DNA"/>
</dbReference>
<gene>
    <name evidence="1" type="ORF">PMIN01_03813</name>
</gene>
<sequence>MHTAIIHFERFTKPRLNFTKSCTLTFQSPQRHPSSKHSLPQRWHANQHEGLLMLRPGFGEQGGDYGATYESKRHLPFFRHFRERDWPDTADPRRHHPVVVLHNDFYQYFSQDLQSPDEGTWVRTQFLFAVTLVHEVCHAYSMWLNIEHDEPLFRRGDMEAELGYSWESEVLGHICNPVFHDIAGCEMLLSMKAIAYREDRSQPDIVQKLIGNHPLHFNLMNPAHFQDLFRVQSYRGGGFYAGERVNTRRKWIIAIFALSLDWIASWLDQVAWEARRVYWRNTGKYPPTLLQSFVLVYQKKDDVVWVHYPLDPRIQEGFEWIMVVAELEKQRGADKLPCIP</sequence>
<evidence type="ECO:0000313" key="1">
    <source>
        <dbReference type="EMBL" id="KAF9738530.1"/>
    </source>
</evidence>
<keyword evidence="2" id="KW-1185">Reference proteome</keyword>
<protein>
    <submittedName>
        <fullName evidence="1">Uncharacterized protein</fullName>
    </submittedName>
</protein>
<reference evidence="1" key="1">
    <citation type="journal article" date="2020" name="Mol. Plant Microbe Interact.">
        <title>Genome Sequence of the Biocontrol Agent Coniothyrium minitans strain Conio (IMI 134523).</title>
        <authorList>
            <person name="Patel D."/>
            <person name="Shittu T.A."/>
            <person name="Baroncelli R."/>
            <person name="Muthumeenakshi S."/>
            <person name="Osborne T.H."/>
            <person name="Janganan T.K."/>
            <person name="Sreenivasaprasad S."/>
        </authorList>
    </citation>
    <scope>NUCLEOTIDE SEQUENCE</scope>
    <source>
        <strain evidence="1">Conio</strain>
    </source>
</reference>
<organism evidence="1 2">
    <name type="scientific">Paraphaeosphaeria minitans</name>
    <dbReference type="NCBI Taxonomy" id="565426"/>
    <lineage>
        <taxon>Eukaryota</taxon>
        <taxon>Fungi</taxon>
        <taxon>Dikarya</taxon>
        <taxon>Ascomycota</taxon>
        <taxon>Pezizomycotina</taxon>
        <taxon>Dothideomycetes</taxon>
        <taxon>Pleosporomycetidae</taxon>
        <taxon>Pleosporales</taxon>
        <taxon>Massarineae</taxon>
        <taxon>Didymosphaeriaceae</taxon>
        <taxon>Paraphaeosphaeria</taxon>
    </lineage>
</organism>
<evidence type="ECO:0000313" key="2">
    <source>
        <dbReference type="Proteomes" id="UP000756921"/>
    </source>
</evidence>
<comment type="caution">
    <text evidence="1">The sequence shown here is derived from an EMBL/GenBank/DDBJ whole genome shotgun (WGS) entry which is preliminary data.</text>
</comment>
<name>A0A9P6GQ90_9PLEO</name>
<dbReference type="AlphaFoldDB" id="A0A9P6GQ90"/>